<keyword evidence="9" id="KW-1185">Reference proteome</keyword>
<sequence>MKRATLLGCFLKNITTGVSWYWGNMSVYTDSHYRATLGPHSGFGTPWVISIFMIAFTAGLIITERTARLIGRAWTNIVSFLLFVSGILLSYLSLNSAASAMTGTMGVLAGLGAGINQGQLLYYVLAWSDHHVAFVSALVASSYSGGSILINQFVTLYINPHNLSPDVKDGNNVYFTQTSVIERIPSMFLVFGAIAFCTQLIGCLLIRDNPDKQEHKGDTSGVEMSTYSERSCVDSYKGLTSTHHESVHVDEACNGRRQNQNKDSSDLGHAHEKTKSTEDLTTWQMLQTKTFYILWFCAIATEYGYLIMTNFYKTYGQIWIKHDHFLTNVAMVTAAVSTLSEIGWGAVLDRIKVKHCLMLYLSSLALLGSFWFFTPIV</sequence>
<evidence type="ECO:0000256" key="4">
    <source>
        <dbReference type="ARBA" id="ARBA00022989"/>
    </source>
</evidence>
<evidence type="ECO:0000313" key="8">
    <source>
        <dbReference type="EMBL" id="CAL1549114.1"/>
    </source>
</evidence>
<dbReference type="Proteomes" id="UP001497497">
    <property type="component" value="Unassembled WGS sequence"/>
</dbReference>
<dbReference type="AlphaFoldDB" id="A0AAV2IVE2"/>
<evidence type="ECO:0000256" key="1">
    <source>
        <dbReference type="ARBA" id="ARBA00004141"/>
    </source>
</evidence>
<evidence type="ECO:0000256" key="2">
    <source>
        <dbReference type="ARBA" id="ARBA00022448"/>
    </source>
</evidence>
<dbReference type="InterPro" id="IPR052983">
    <property type="entry name" value="MFS_Riboflavin_Transporter"/>
</dbReference>
<evidence type="ECO:0000256" key="3">
    <source>
        <dbReference type="ARBA" id="ARBA00022692"/>
    </source>
</evidence>
<dbReference type="PANTHER" id="PTHR43385:SF1">
    <property type="entry name" value="RIBOFLAVIN TRANSPORTER RIBJ"/>
    <property type="match status" value="1"/>
</dbReference>
<keyword evidence="4 7" id="KW-1133">Transmembrane helix</keyword>
<dbReference type="GO" id="GO:0016020">
    <property type="term" value="C:membrane"/>
    <property type="evidence" value="ECO:0007669"/>
    <property type="project" value="UniProtKB-SubCell"/>
</dbReference>
<keyword evidence="2" id="KW-0813">Transport</keyword>
<accession>A0AAV2IVE2</accession>
<proteinExistence type="predicted"/>
<feature type="transmembrane region" description="Helical" evidence="7">
    <location>
        <begin position="291"/>
        <end position="312"/>
    </location>
</feature>
<organism evidence="8 9">
    <name type="scientific">Lymnaea stagnalis</name>
    <name type="common">Great pond snail</name>
    <name type="synonym">Helix stagnalis</name>
    <dbReference type="NCBI Taxonomy" id="6523"/>
    <lineage>
        <taxon>Eukaryota</taxon>
        <taxon>Metazoa</taxon>
        <taxon>Spiralia</taxon>
        <taxon>Lophotrochozoa</taxon>
        <taxon>Mollusca</taxon>
        <taxon>Gastropoda</taxon>
        <taxon>Heterobranchia</taxon>
        <taxon>Euthyneura</taxon>
        <taxon>Panpulmonata</taxon>
        <taxon>Hygrophila</taxon>
        <taxon>Lymnaeoidea</taxon>
        <taxon>Lymnaeidae</taxon>
        <taxon>Lymnaea</taxon>
    </lineage>
</organism>
<dbReference type="SUPFAM" id="SSF103473">
    <property type="entry name" value="MFS general substrate transporter"/>
    <property type="match status" value="1"/>
</dbReference>
<gene>
    <name evidence="8" type="ORF">GSLYS_00022431001</name>
</gene>
<feature type="compositionally biased region" description="Basic and acidic residues" evidence="6">
    <location>
        <begin position="263"/>
        <end position="273"/>
    </location>
</feature>
<feature type="transmembrane region" description="Helical" evidence="7">
    <location>
        <begin position="106"/>
        <end position="125"/>
    </location>
</feature>
<name>A0AAV2IVE2_LYMST</name>
<keyword evidence="5 7" id="KW-0472">Membrane</keyword>
<feature type="transmembrane region" description="Helical" evidence="7">
    <location>
        <begin position="74"/>
        <end position="94"/>
    </location>
</feature>
<evidence type="ECO:0000256" key="7">
    <source>
        <dbReference type="SAM" id="Phobius"/>
    </source>
</evidence>
<feature type="transmembrane region" description="Helical" evidence="7">
    <location>
        <begin position="184"/>
        <end position="206"/>
    </location>
</feature>
<evidence type="ECO:0000256" key="6">
    <source>
        <dbReference type="SAM" id="MobiDB-lite"/>
    </source>
</evidence>
<dbReference type="PANTHER" id="PTHR43385">
    <property type="entry name" value="RIBOFLAVIN TRANSPORTER RIBJ"/>
    <property type="match status" value="1"/>
</dbReference>
<dbReference type="GO" id="GO:0022857">
    <property type="term" value="F:transmembrane transporter activity"/>
    <property type="evidence" value="ECO:0007669"/>
    <property type="project" value="InterPro"/>
</dbReference>
<feature type="non-terminal residue" evidence="8">
    <location>
        <position position="377"/>
    </location>
</feature>
<comment type="caution">
    <text evidence="8">The sequence shown here is derived from an EMBL/GenBank/DDBJ whole genome shotgun (WGS) entry which is preliminary data.</text>
</comment>
<dbReference type="InterPro" id="IPR011701">
    <property type="entry name" value="MFS"/>
</dbReference>
<feature type="transmembrane region" description="Helical" evidence="7">
    <location>
        <begin position="324"/>
        <end position="344"/>
    </location>
</feature>
<feature type="transmembrane region" description="Helical" evidence="7">
    <location>
        <begin position="356"/>
        <end position="374"/>
    </location>
</feature>
<evidence type="ECO:0000313" key="9">
    <source>
        <dbReference type="Proteomes" id="UP001497497"/>
    </source>
</evidence>
<comment type="subcellular location">
    <subcellularLocation>
        <location evidence="1">Membrane</location>
        <topology evidence="1">Multi-pass membrane protein</topology>
    </subcellularLocation>
</comment>
<feature type="transmembrane region" description="Helical" evidence="7">
    <location>
        <begin position="43"/>
        <end position="62"/>
    </location>
</feature>
<protein>
    <submittedName>
        <fullName evidence="8">Uncharacterized protein</fullName>
    </submittedName>
</protein>
<feature type="transmembrane region" description="Helical" evidence="7">
    <location>
        <begin position="132"/>
        <end position="158"/>
    </location>
</feature>
<dbReference type="InterPro" id="IPR036259">
    <property type="entry name" value="MFS_trans_sf"/>
</dbReference>
<dbReference type="EMBL" id="CAXITT010004461">
    <property type="protein sequence ID" value="CAL1549114.1"/>
    <property type="molecule type" value="Genomic_DNA"/>
</dbReference>
<dbReference type="Gene3D" id="1.20.1250.20">
    <property type="entry name" value="MFS general substrate transporter like domains"/>
    <property type="match status" value="1"/>
</dbReference>
<dbReference type="Pfam" id="PF07690">
    <property type="entry name" value="MFS_1"/>
    <property type="match status" value="1"/>
</dbReference>
<keyword evidence="3 7" id="KW-0812">Transmembrane</keyword>
<feature type="region of interest" description="Disordered" evidence="6">
    <location>
        <begin position="250"/>
        <end position="273"/>
    </location>
</feature>
<evidence type="ECO:0000256" key="5">
    <source>
        <dbReference type="ARBA" id="ARBA00023136"/>
    </source>
</evidence>
<reference evidence="8 9" key="1">
    <citation type="submission" date="2024-04" db="EMBL/GenBank/DDBJ databases">
        <authorList>
            <consortium name="Genoscope - CEA"/>
            <person name="William W."/>
        </authorList>
    </citation>
    <scope>NUCLEOTIDE SEQUENCE [LARGE SCALE GENOMIC DNA]</scope>
</reference>